<organism evidence="1 2">
    <name type="scientific">Thiorhodovibrio frisius</name>
    <dbReference type="NCBI Taxonomy" id="631362"/>
    <lineage>
        <taxon>Bacteria</taxon>
        <taxon>Pseudomonadati</taxon>
        <taxon>Pseudomonadota</taxon>
        <taxon>Gammaproteobacteria</taxon>
        <taxon>Chromatiales</taxon>
        <taxon>Chromatiaceae</taxon>
        <taxon>Thiorhodovibrio</taxon>
    </lineage>
</organism>
<keyword evidence="2" id="KW-1185">Reference proteome</keyword>
<evidence type="ECO:0000313" key="1">
    <source>
        <dbReference type="EMBL" id="EIC21559.1"/>
    </source>
</evidence>
<evidence type="ECO:0000313" key="2">
    <source>
        <dbReference type="Proteomes" id="UP000002964"/>
    </source>
</evidence>
<dbReference type="EMBL" id="JH603169">
    <property type="protein sequence ID" value="EIC21559.1"/>
    <property type="molecule type" value="Genomic_DNA"/>
</dbReference>
<dbReference type="STRING" id="631362.Thi970DRAFT_01772"/>
<gene>
    <name evidence="1" type="ORF">Thi970DRAFT_01772</name>
</gene>
<reference evidence="1 2" key="2">
    <citation type="submission" date="2011-11" db="EMBL/GenBank/DDBJ databases">
        <authorList>
            <consortium name="US DOE Joint Genome Institute"/>
            <person name="Lucas S."/>
            <person name="Han J."/>
            <person name="Lapidus A."/>
            <person name="Cheng J.-F."/>
            <person name="Goodwin L."/>
            <person name="Pitluck S."/>
            <person name="Peters L."/>
            <person name="Ovchinnikova G."/>
            <person name="Zhang X."/>
            <person name="Detter J.C."/>
            <person name="Han C."/>
            <person name="Tapia R."/>
            <person name="Land M."/>
            <person name="Hauser L."/>
            <person name="Kyrpides N."/>
            <person name="Ivanova N."/>
            <person name="Pagani I."/>
            <person name="Vogl K."/>
            <person name="Liu Z."/>
            <person name="Overmann J."/>
            <person name="Frigaard N.-U."/>
            <person name="Bryant D."/>
            <person name="Woyke T."/>
        </authorList>
    </citation>
    <scope>NUCLEOTIDE SEQUENCE [LARGE SCALE GENOMIC DNA]</scope>
    <source>
        <strain evidence="1 2">970</strain>
    </source>
</reference>
<protein>
    <submittedName>
        <fullName evidence="1">Uncharacterized protein</fullName>
    </submittedName>
</protein>
<reference evidence="2" key="1">
    <citation type="submission" date="2011-06" db="EMBL/GenBank/DDBJ databases">
        <authorList>
            <consortium name="US DOE Joint Genome Institute (JGI-PGF)"/>
            <person name="Lucas S."/>
            <person name="Han J."/>
            <person name="Lapidus A."/>
            <person name="Cheng J.-F."/>
            <person name="Goodwin L."/>
            <person name="Pitluck S."/>
            <person name="Peters L."/>
            <person name="Land M.L."/>
            <person name="Hauser L."/>
            <person name="Vogl K."/>
            <person name="Liu Z."/>
            <person name="Overmann J."/>
            <person name="Frigaard N.-U."/>
            <person name="Bryant D.A."/>
            <person name="Woyke T.J."/>
        </authorList>
    </citation>
    <scope>NUCLEOTIDE SEQUENCE [LARGE SCALE GENOMIC DNA]</scope>
    <source>
        <strain evidence="2">970</strain>
    </source>
</reference>
<dbReference type="AlphaFoldDB" id="H8Z234"/>
<proteinExistence type="predicted"/>
<sequence length="54" mass="5821">MLMGETLGLAPAMARANYLHQLPGLQDGRGRFERLPISGLRVAPLGAAVEFLPF</sequence>
<name>H8Z234_9GAMM</name>
<dbReference type="Proteomes" id="UP000002964">
    <property type="component" value="Unassembled WGS sequence"/>
</dbReference>
<dbReference type="RefSeq" id="WP_009148144.1">
    <property type="nucleotide sequence ID" value="NZ_CP121471.1"/>
</dbReference>
<dbReference type="HOGENOM" id="CLU_3049005_0_0_6"/>
<accession>H8Z234</accession>